<organism evidence="1 2">
    <name type="scientific">Puccinia graminis f. sp. tritici</name>
    <dbReference type="NCBI Taxonomy" id="56615"/>
    <lineage>
        <taxon>Eukaryota</taxon>
        <taxon>Fungi</taxon>
        <taxon>Dikarya</taxon>
        <taxon>Basidiomycota</taxon>
        <taxon>Pucciniomycotina</taxon>
        <taxon>Pucciniomycetes</taxon>
        <taxon>Pucciniales</taxon>
        <taxon>Pucciniaceae</taxon>
        <taxon>Puccinia</taxon>
    </lineage>
</organism>
<proteinExistence type="predicted"/>
<evidence type="ECO:0000313" key="1">
    <source>
        <dbReference type="EMBL" id="KAA1067142.1"/>
    </source>
</evidence>
<comment type="caution">
    <text evidence="1">The sequence shown here is derived from an EMBL/GenBank/DDBJ whole genome shotgun (WGS) entry which is preliminary data.</text>
</comment>
<name>A0A5B0LRS2_PUCGR</name>
<dbReference type="Proteomes" id="UP000325313">
    <property type="component" value="Unassembled WGS sequence"/>
</dbReference>
<accession>A0A5B0LRS2</accession>
<gene>
    <name evidence="1" type="ORF">PGTUg99_020972</name>
</gene>
<dbReference type="EMBL" id="VDEP01000507">
    <property type="protein sequence ID" value="KAA1067142.1"/>
    <property type="molecule type" value="Genomic_DNA"/>
</dbReference>
<protein>
    <submittedName>
        <fullName evidence="1">Uncharacterized protein</fullName>
    </submittedName>
</protein>
<reference evidence="1 2" key="1">
    <citation type="submission" date="2019-05" db="EMBL/GenBank/DDBJ databases">
        <title>Emergence of the Ug99 lineage of the wheat stem rust pathogen through somatic hybridization.</title>
        <authorList>
            <person name="Li F."/>
            <person name="Upadhyaya N.M."/>
            <person name="Sperschneider J."/>
            <person name="Matny O."/>
            <person name="Nguyen-Phuc H."/>
            <person name="Mago R."/>
            <person name="Raley C."/>
            <person name="Miller M.E."/>
            <person name="Silverstein K.A.T."/>
            <person name="Henningsen E."/>
            <person name="Hirsch C.D."/>
            <person name="Visser B."/>
            <person name="Pretorius Z.A."/>
            <person name="Steffenson B.J."/>
            <person name="Schwessinger B."/>
            <person name="Dodds P.N."/>
            <person name="Figueroa M."/>
        </authorList>
    </citation>
    <scope>NUCLEOTIDE SEQUENCE [LARGE SCALE GENOMIC DNA]</scope>
    <source>
        <strain evidence="1 2">Ug99</strain>
    </source>
</reference>
<dbReference type="AlphaFoldDB" id="A0A5B0LRS2"/>
<evidence type="ECO:0000313" key="2">
    <source>
        <dbReference type="Proteomes" id="UP000325313"/>
    </source>
</evidence>
<sequence length="278" mass="32346">MFQFFYPFREVDENKGFQSLKFALKSYYQSPFLNILKVLGDLSNRRFAESLIVYQSLKFKADIRDPFENVVKKAVDCLCQNNGLLKALEEGEEYQLDKSVEKGLIDLIKIFKDDVIWTQNWRKNEAIMITGKILELVVEHGLKNAPSTTIITSVAPMFDDAVIIRLKLLNLRNHVLLELKNIHHYLETEFPLSKGVGRERISPLEELNLIGNHIRESPLQLQYRETISKIKILDEKACTREMEDQVQFVGKEIEKLRKLYSEPKPSALKNMCFGFNMK</sequence>